<dbReference type="AlphaFoldDB" id="A0A0M2V491"/>
<reference evidence="14 15" key="1">
    <citation type="submission" date="2015-03" db="EMBL/GenBank/DDBJ databases">
        <title>Draft genome sequences of two protease-producing strains of Arsukibacterium isolated from two cold and alkaline environments.</title>
        <authorList>
            <person name="Lylloff J.E."/>
            <person name="Skov L.B."/>
            <person name="Jepsen M."/>
            <person name="Hallin P.F."/>
            <person name="Sorensen S.J."/>
            <person name="Stougaard P."/>
            <person name="Glaring M.A."/>
        </authorList>
    </citation>
    <scope>NUCLEOTIDE SEQUENCE [LARGE SCALE GENOMIC DNA]</scope>
    <source>
        <strain evidence="14 15">GCM72</strain>
    </source>
</reference>
<keyword evidence="9" id="KW-0289">Folate biosynthesis</keyword>
<evidence type="ECO:0000256" key="10">
    <source>
        <dbReference type="ARBA" id="ARBA00029409"/>
    </source>
</evidence>
<protein>
    <recommendedName>
        <fullName evidence="4">2-amino-4-hydroxy-6-hydroxymethyldihydropteridine pyrophosphokinase</fullName>
        <ecNumber evidence="3">2.7.6.3</ecNumber>
    </recommendedName>
    <alternativeName>
        <fullName evidence="11">6-hydroxymethyl-7,8-dihydropterin pyrophosphokinase</fullName>
    </alternativeName>
    <alternativeName>
        <fullName evidence="12">7,8-dihydro-6-hydroxymethylpterin-pyrophosphokinase</fullName>
    </alternativeName>
</protein>
<dbReference type="PANTHER" id="PTHR43071">
    <property type="entry name" value="2-AMINO-4-HYDROXY-6-HYDROXYMETHYLDIHYDROPTERIDINE PYROPHOSPHOKINASE"/>
    <property type="match status" value="1"/>
</dbReference>
<dbReference type="PATRIC" id="fig|336831.14.peg.66"/>
<dbReference type="GO" id="GO:0005524">
    <property type="term" value="F:ATP binding"/>
    <property type="evidence" value="ECO:0007669"/>
    <property type="project" value="UniProtKB-KW"/>
</dbReference>
<evidence type="ECO:0000256" key="4">
    <source>
        <dbReference type="ARBA" id="ARBA00016218"/>
    </source>
</evidence>
<evidence type="ECO:0000256" key="11">
    <source>
        <dbReference type="ARBA" id="ARBA00029766"/>
    </source>
</evidence>
<dbReference type="PROSITE" id="PS00794">
    <property type="entry name" value="HPPK"/>
    <property type="match status" value="1"/>
</dbReference>
<evidence type="ECO:0000256" key="1">
    <source>
        <dbReference type="ARBA" id="ARBA00005051"/>
    </source>
</evidence>
<evidence type="ECO:0000313" key="14">
    <source>
        <dbReference type="EMBL" id="KKO44460.1"/>
    </source>
</evidence>
<comment type="function">
    <text evidence="10">Catalyzes the transfer of pyrophosphate from adenosine triphosphate (ATP) to 6-hydroxymethyl-7,8-dihydropterin, an enzymatic step in folate biosynthesis pathway.</text>
</comment>
<organism evidence="14 15">
    <name type="scientific">Arsukibacterium ikkense</name>
    <dbReference type="NCBI Taxonomy" id="336831"/>
    <lineage>
        <taxon>Bacteria</taxon>
        <taxon>Pseudomonadati</taxon>
        <taxon>Pseudomonadota</taxon>
        <taxon>Gammaproteobacteria</taxon>
        <taxon>Chromatiales</taxon>
        <taxon>Chromatiaceae</taxon>
        <taxon>Arsukibacterium</taxon>
    </lineage>
</organism>
<keyword evidence="5 14" id="KW-0808">Transferase</keyword>
<proteinExistence type="inferred from homology"/>
<name>A0A0M2V491_9GAMM</name>
<dbReference type="EMBL" id="LAHO01000016">
    <property type="protein sequence ID" value="KKO44460.1"/>
    <property type="molecule type" value="Genomic_DNA"/>
</dbReference>
<dbReference type="CDD" id="cd00483">
    <property type="entry name" value="HPPK"/>
    <property type="match status" value="1"/>
</dbReference>
<dbReference type="Proteomes" id="UP000034228">
    <property type="component" value="Unassembled WGS sequence"/>
</dbReference>
<comment type="similarity">
    <text evidence="2">Belongs to the HPPK family.</text>
</comment>
<evidence type="ECO:0000259" key="13">
    <source>
        <dbReference type="PROSITE" id="PS00794"/>
    </source>
</evidence>
<sequence>MSEQQSGQLAAHDVYLGLGANLAKPIAQIQHAITALQQLPQSTLLAVSSLYGSKPMGPQDQPDYVNAVAKISTRLAPLALLDALQQIELQQGRQRKAERWGPRSLDLDILLYASQTMVSERLTIPHYGLAQREFVLYPLAEIAPRLQLPCGTPLQALLSQVPLNGLQKLSETCSEQLAAAGTLCDLAHPE</sequence>
<dbReference type="UniPathway" id="UPA00077">
    <property type="reaction ID" value="UER00155"/>
</dbReference>
<accession>A0A0M2V491</accession>
<comment type="pathway">
    <text evidence="1">Cofactor biosynthesis; tetrahydrofolate biosynthesis; 2-amino-4-hydroxy-6-hydroxymethyl-7,8-dihydropteridine diphosphate from 7,8-dihydroneopterin triphosphate: step 4/4.</text>
</comment>
<dbReference type="OrthoDB" id="9808041at2"/>
<dbReference type="GO" id="GO:0046654">
    <property type="term" value="P:tetrahydrofolate biosynthetic process"/>
    <property type="evidence" value="ECO:0007669"/>
    <property type="project" value="UniProtKB-UniPathway"/>
</dbReference>
<evidence type="ECO:0000256" key="2">
    <source>
        <dbReference type="ARBA" id="ARBA00005810"/>
    </source>
</evidence>
<keyword evidence="15" id="KW-1185">Reference proteome</keyword>
<keyword evidence="8" id="KW-0067">ATP-binding</keyword>
<evidence type="ECO:0000256" key="3">
    <source>
        <dbReference type="ARBA" id="ARBA00013253"/>
    </source>
</evidence>
<dbReference type="RefSeq" id="WP_046558638.1">
    <property type="nucleotide sequence ID" value="NZ_LAHO01000016.1"/>
</dbReference>
<keyword evidence="6" id="KW-0547">Nucleotide-binding</keyword>
<dbReference type="STRING" id="336831.WG68_15510"/>
<feature type="domain" description="7,8-dihydro-6-hydroxymethylpterin-pyrophosphokinase" evidence="13">
    <location>
        <begin position="99"/>
        <end position="110"/>
    </location>
</feature>
<evidence type="ECO:0000256" key="6">
    <source>
        <dbReference type="ARBA" id="ARBA00022741"/>
    </source>
</evidence>
<evidence type="ECO:0000256" key="12">
    <source>
        <dbReference type="ARBA" id="ARBA00033413"/>
    </source>
</evidence>
<evidence type="ECO:0000256" key="5">
    <source>
        <dbReference type="ARBA" id="ARBA00022679"/>
    </source>
</evidence>
<evidence type="ECO:0000256" key="9">
    <source>
        <dbReference type="ARBA" id="ARBA00022909"/>
    </source>
</evidence>
<dbReference type="InterPro" id="IPR035907">
    <property type="entry name" value="Hppk_sf"/>
</dbReference>
<dbReference type="SUPFAM" id="SSF55083">
    <property type="entry name" value="6-hydroxymethyl-7,8-dihydropterin pyrophosphokinase, HPPK"/>
    <property type="match status" value="1"/>
</dbReference>
<dbReference type="GO" id="GO:0016301">
    <property type="term" value="F:kinase activity"/>
    <property type="evidence" value="ECO:0007669"/>
    <property type="project" value="UniProtKB-KW"/>
</dbReference>
<dbReference type="InterPro" id="IPR000550">
    <property type="entry name" value="Hppk"/>
</dbReference>
<dbReference type="Pfam" id="PF01288">
    <property type="entry name" value="HPPK"/>
    <property type="match status" value="1"/>
</dbReference>
<evidence type="ECO:0000256" key="8">
    <source>
        <dbReference type="ARBA" id="ARBA00022840"/>
    </source>
</evidence>
<dbReference type="EC" id="2.7.6.3" evidence="3"/>
<comment type="caution">
    <text evidence="14">The sequence shown here is derived from an EMBL/GenBank/DDBJ whole genome shotgun (WGS) entry which is preliminary data.</text>
</comment>
<gene>
    <name evidence="14" type="ORF">WG68_15510</name>
</gene>
<dbReference type="NCBIfam" id="TIGR01498">
    <property type="entry name" value="folK"/>
    <property type="match status" value="1"/>
</dbReference>
<keyword evidence="7 14" id="KW-0418">Kinase</keyword>
<dbReference type="GO" id="GO:0003848">
    <property type="term" value="F:2-amino-4-hydroxy-6-hydroxymethyldihydropteridine diphosphokinase activity"/>
    <property type="evidence" value="ECO:0007669"/>
    <property type="project" value="UniProtKB-EC"/>
</dbReference>
<dbReference type="PANTHER" id="PTHR43071:SF1">
    <property type="entry name" value="2-AMINO-4-HYDROXY-6-HYDROXYMETHYLDIHYDROPTERIDINE PYROPHOSPHOKINASE"/>
    <property type="match status" value="1"/>
</dbReference>
<evidence type="ECO:0000256" key="7">
    <source>
        <dbReference type="ARBA" id="ARBA00022777"/>
    </source>
</evidence>
<dbReference type="Gene3D" id="3.30.70.560">
    <property type="entry name" value="7,8-Dihydro-6-hydroxymethylpterin-pyrophosphokinase HPPK"/>
    <property type="match status" value="1"/>
</dbReference>
<evidence type="ECO:0000313" key="15">
    <source>
        <dbReference type="Proteomes" id="UP000034228"/>
    </source>
</evidence>
<dbReference type="GO" id="GO:0046656">
    <property type="term" value="P:folic acid biosynthetic process"/>
    <property type="evidence" value="ECO:0007669"/>
    <property type="project" value="UniProtKB-KW"/>
</dbReference>